<keyword evidence="1" id="KW-0472">Membrane</keyword>
<gene>
    <name evidence="2" type="ORF">HMPREF1090_04375</name>
</gene>
<organism evidence="2 3">
    <name type="scientific">[Clostridium] clostridioforme 90A8</name>
    <dbReference type="NCBI Taxonomy" id="999408"/>
    <lineage>
        <taxon>Bacteria</taxon>
        <taxon>Bacillati</taxon>
        <taxon>Bacillota</taxon>
        <taxon>Clostridia</taxon>
        <taxon>Lachnospirales</taxon>
        <taxon>Lachnospiraceae</taxon>
        <taxon>Enterocloster</taxon>
    </lineage>
</organism>
<feature type="transmembrane region" description="Helical" evidence="1">
    <location>
        <begin position="189"/>
        <end position="214"/>
    </location>
</feature>
<comment type="caution">
    <text evidence="2">The sequence shown here is derived from an EMBL/GenBank/DDBJ whole genome shotgun (WGS) entry which is preliminary data.</text>
</comment>
<dbReference type="HOGENOM" id="CLU_068384_0_0_9"/>
<dbReference type="Pfam" id="PF12679">
    <property type="entry name" value="ABC2_membrane_2"/>
    <property type="match status" value="1"/>
</dbReference>
<feature type="transmembrane region" description="Helical" evidence="1">
    <location>
        <begin position="221"/>
        <end position="247"/>
    </location>
</feature>
<evidence type="ECO:0000313" key="2">
    <source>
        <dbReference type="EMBL" id="ENZ09549.1"/>
    </source>
</evidence>
<name>A0A0E2HIL9_9FIRM</name>
<dbReference type="PATRIC" id="fig|999408.3.peg.4695"/>
<feature type="transmembrane region" description="Helical" evidence="1">
    <location>
        <begin position="151"/>
        <end position="177"/>
    </location>
</feature>
<keyword evidence="1" id="KW-0812">Transmembrane</keyword>
<dbReference type="Proteomes" id="UP000013085">
    <property type="component" value="Unassembled WGS sequence"/>
</dbReference>
<proteinExistence type="predicted"/>
<dbReference type="GO" id="GO:0140359">
    <property type="term" value="F:ABC-type transporter activity"/>
    <property type="evidence" value="ECO:0007669"/>
    <property type="project" value="InterPro"/>
</dbReference>
<dbReference type="GeneID" id="57963953"/>
<dbReference type="PANTHER" id="PTHR43471">
    <property type="entry name" value="ABC TRANSPORTER PERMEASE"/>
    <property type="match status" value="1"/>
</dbReference>
<dbReference type="GO" id="GO:0005886">
    <property type="term" value="C:plasma membrane"/>
    <property type="evidence" value="ECO:0007669"/>
    <property type="project" value="UniProtKB-SubCell"/>
</dbReference>
<reference evidence="2 3" key="1">
    <citation type="submission" date="2013-01" db="EMBL/GenBank/DDBJ databases">
        <title>The Genome Sequence of Clostridium clostridioforme 90A8.</title>
        <authorList>
            <consortium name="The Broad Institute Genome Sequencing Platform"/>
            <person name="Earl A."/>
            <person name="Ward D."/>
            <person name="Feldgarden M."/>
            <person name="Gevers D."/>
            <person name="Courvalin P."/>
            <person name="Lambert T."/>
            <person name="Walker B."/>
            <person name="Young S.K."/>
            <person name="Zeng Q."/>
            <person name="Gargeya S."/>
            <person name="Fitzgerald M."/>
            <person name="Haas B."/>
            <person name="Abouelleil A."/>
            <person name="Alvarado L."/>
            <person name="Arachchi H.M."/>
            <person name="Berlin A.M."/>
            <person name="Chapman S.B."/>
            <person name="Dewar J."/>
            <person name="Goldberg J."/>
            <person name="Griggs A."/>
            <person name="Gujja S."/>
            <person name="Hansen M."/>
            <person name="Howarth C."/>
            <person name="Imamovic A."/>
            <person name="Larimer J."/>
            <person name="McCowan C."/>
            <person name="Murphy C."/>
            <person name="Neiman D."/>
            <person name="Pearson M."/>
            <person name="Priest M."/>
            <person name="Roberts A."/>
            <person name="Saif S."/>
            <person name="Shea T."/>
            <person name="Sisk P."/>
            <person name="Sykes S."/>
            <person name="Wortman J."/>
            <person name="Nusbaum C."/>
            <person name="Birren B."/>
        </authorList>
    </citation>
    <scope>NUCLEOTIDE SEQUENCE [LARGE SCALE GENOMIC DNA]</scope>
    <source>
        <strain evidence="2 3">90A8</strain>
    </source>
</reference>
<sequence length="347" mass="37319">MVVSIKRKIKDSFLSEGNSGKNMSDGGARVRPCKGMGGMTALYRKEMSDHIRSKRFLIVLGLILLTSCASIYGALTSLSDAIASDASCIFLKLFTLSGSSIPSFTSFIALLGPFVGLSLGFDAINSERSEGTLNRLVAQPVYRDAVINGKFLAGATIIFIMVFSMGLIAGAVGLLATGVPPAAEEAGRVLVLLFFTSVYICFWLALSILCSVLCRHAATSAMIVIALWIFFALFMTLVVSIVANALYPMGQTASAGQILDNYSCQMSLNRLSPYYLYSEAVSTIMNPMVRSTNIILPQQLSGAITGYLSLGQSCLLVWPHLTGLLALTAVVFAASYISFMRREIRSR</sequence>
<evidence type="ECO:0000256" key="1">
    <source>
        <dbReference type="SAM" id="Phobius"/>
    </source>
</evidence>
<feature type="transmembrane region" description="Helical" evidence="1">
    <location>
        <begin position="317"/>
        <end position="339"/>
    </location>
</feature>
<dbReference type="EMBL" id="AGYR01000050">
    <property type="protein sequence ID" value="ENZ09549.1"/>
    <property type="molecule type" value="Genomic_DNA"/>
</dbReference>
<dbReference type="RefSeq" id="WP_002594134.1">
    <property type="nucleotide sequence ID" value="NZ_KB850984.1"/>
</dbReference>
<dbReference type="AlphaFoldDB" id="A0A0E2HIL9"/>
<dbReference type="PANTHER" id="PTHR43471:SF14">
    <property type="entry name" value="ABC-2 TYPE TRANSPORT SYSTEM PERMEASE PROTEIN"/>
    <property type="match status" value="1"/>
</dbReference>
<feature type="transmembrane region" description="Helical" evidence="1">
    <location>
        <begin position="101"/>
        <end position="121"/>
    </location>
</feature>
<accession>A0A0E2HIL9</accession>
<feature type="transmembrane region" description="Helical" evidence="1">
    <location>
        <begin position="56"/>
        <end position="75"/>
    </location>
</feature>
<keyword evidence="1" id="KW-1133">Transmembrane helix</keyword>
<evidence type="ECO:0000313" key="3">
    <source>
        <dbReference type="Proteomes" id="UP000013085"/>
    </source>
</evidence>
<protein>
    <submittedName>
        <fullName evidence="2">ABC transporter permease</fullName>
    </submittedName>
</protein>